<dbReference type="Pfam" id="PF01609">
    <property type="entry name" value="DDE_Tnp_1"/>
    <property type="match status" value="1"/>
</dbReference>
<evidence type="ECO:0000256" key="4">
    <source>
        <dbReference type="ARBA" id="ARBA00023125"/>
    </source>
</evidence>
<evidence type="ECO:0000256" key="2">
    <source>
        <dbReference type="ARBA" id="ARBA00010075"/>
    </source>
</evidence>
<gene>
    <name evidence="8" type="ORF">CAPSK01_004497</name>
</gene>
<evidence type="ECO:0000256" key="3">
    <source>
        <dbReference type="ARBA" id="ARBA00022578"/>
    </source>
</evidence>
<evidence type="ECO:0000313" key="9">
    <source>
        <dbReference type="Proteomes" id="UP000019812"/>
    </source>
</evidence>
<dbReference type="PANTHER" id="PTHR35604">
    <property type="entry name" value="TRANSPOSASE INSH FOR INSERTION SEQUENCE ELEMENT IS5A-RELATED"/>
    <property type="match status" value="1"/>
</dbReference>
<organism evidence="8 9">
    <name type="scientific">Candidatus Accumulibacter vicinus</name>
    <dbReference type="NCBI Taxonomy" id="2954382"/>
    <lineage>
        <taxon>Bacteria</taxon>
        <taxon>Pseudomonadati</taxon>
        <taxon>Pseudomonadota</taxon>
        <taxon>Betaproteobacteria</taxon>
        <taxon>Candidatus Accumulibacter</taxon>
    </lineage>
</organism>
<evidence type="ECO:0000313" key="8">
    <source>
        <dbReference type="EMBL" id="KFB66216.1"/>
    </source>
</evidence>
<dbReference type="GO" id="GO:0006313">
    <property type="term" value="P:DNA transposition"/>
    <property type="evidence" value="ECO:0007669"/>
    <property type="project" value="InterPro"/>
</dbReference>
<proteinExistence type="inferred from homology"/>
<keyword evidence="4" id="KW-0238">DNA-binding</keyword>
<dbReference type="PANTHER" id="PTHR35604:SF2">
    <property type="entry name" value="TRANSPOSASE INSH FOR INSERTION SEQUENCE ELEMENT IS5A-RELATED"/>
    <property type="match status" value="1"/>
</dbReference>
<dbReference type="GO" id="GO:0004803">
    <property type="term" value="F:transposase activity"/>
    <property type="evidence" value="ECO:0007669"/>
    <property type="project" value="InterPro"/>
</dbReference>
<dbReference type="NCBIfam" id="NF033581">
    <property type="entry name" value="transpos_IS5_4"/>
    <property type="match status" value="1"/>
</dbReference>
<feature type="domain" description="Transposase InsH N-terminal" evidence="7">
    <location>
        <begin position="16"/>
        <end position="110"/>
    </location>
</feature>
<evidence type="ECO:0000259" key="7">
    <source>
        <dbReference type="Pfam" id="PF05598"/>
    </source>
</evidence>
<comment type="function">
    <text evidence="1">Involved in the transposition of the insertion sequence IS5.</text>
</comment>
<name>A0A084XUS2_9PROT</name>
<dbReference type="InterPro" id="IPR002559">
    <property type="entry name" value="Transposase_11"/>
</dbReference>
<accession>A0A084XUS2</accession>
<dbReference type="AlphaFoldDB" id="A0A084XUS2"/>
<dbReference type="Proteomes" id="UP000019812">
    <property type="component" value="Unassembled WGS sequence"/>
</dbReference>
<dbReference type="InterPro" id="IPR008490">
    <property type="entry name" value="Transposase_InsH_N"/>
</dbReference>
<dbReference type="GO" id="GO:0003677">
    <property type="term" value="F:DNA binding"/>
    <property type="evidence" value="ECO:0007669"/>
    <property type="project" value="UniProtKB-KW"/>
</dbReference>
<dbReference type="RefSeq" id="WP_273704130.1">
    <property type="nucleotide sequence ID" value="NZ_JDSS02000047.1"/>
</dbReference>
<keyword evidence="5" id="KW-0233">DNA recombination</keyword>
<comment type="caution">
    <text evidence="8">The sequence shown here is derived from an EMBL/GenBank/DDBJ whole genome shotgun (WGS) entry which is preliminary data.</text>
</comment>
<dbReference type="Pfam" id="PF05598">
    <property type="entry name" value="DUF772"/>
    <property type="match status" value="1"/>
</dbReference>
<comment type="similarity">
    <text evidence="2">Belongs to the transposase 11 family.</text>
</comment>
<dbReference type="EMBL" id="JDSS02000047">
    <property type="protein sequence ID" value="KFB66216.1"/>
    <property type="molecule type" value="Genomic_DNA"/>
</dbReference>
<evidence type="ECO:0000256" key="1">
    <source>
        <dbReference type="ARBA" id="ARBA00003544"/>
    </source>
</evidence>
<dbReference type="STRING" id="1457154.CAPSK01_004497"/>
<protein>
    <submittedName>
        <fullName evidence="8">Transposase DDE domain protein</fullName>
    </submittedName>
</protein>
<sequence length="315" mass="35151">MLGRVQPQKSFGDEALELHVSDRHFLMKVSGLVDWAAFDHYWPGLYGATGNRSHDPLVCFKMLLLEQWYNLSDPECEAQCADRLSFRRFLGLSLADTIPDETVLVRFRKRLLKAGLAEPLFASVLAQIEAAGVIVKRGTLVDATIVQSARKAPPKDATGGDTDARWAVKNGRPVAHGFKAHIAVDDGSEIVRAIETTSGSVHDSVPMDTLLDRAPAQAVYADAAYCDAARRKRLRARGIAPRIRFNPRGGELTPRQTALNHRWSKVRAKVEHVFADWKERRSLARCRYEGLKKNALHFTLVAIAHNLRRWSVLAA</sequence>
<evidence type="ECO:0000259" key="6">
    <source>
        <dbReference type="Pfam" id="PF01609"/>
    </source>
</evidence>
<reference evidence="8 9" key="1">
    <citation type="submission" date="2014-07" db="EMBL/GenBank/DDBJ databases">
        <title>Expanding our view of genomic diversity in Candidatus Accumulibacter clades.</title>
        <authorList>
            <person name="Skennerton C.T."/>
            <person name="Barr J.J."/>
            <person name="Slater F.R."/>
            <person name="Bond P.L."/>
            <person name="Tyson G.W."/>
        </authorList>
    </citation>
    <scope>NUCLEOTIDE SEQUENCE [LARGE SCALE GENOMIC DNA]</scope>
    <source>
        <strain evidence="9">SK-01</strain>
    </source>
</reference>
<feature type="domain" description="Transposase IS4-like" evidence="6">
    <location>
        <begin position="136"/>
        <end position="307"/>
    </location>
</feature>
<evidence type="ECO:0000256" key="5">
    <source>
        <dbReference type="ARBA" id="ARBA00023172"/>
    </source>
</evidence>
<dbReference type="InterPro" id="IPR047959">
    <property type="entry name" value="Transpos_IS5"/>
</dbReference>
<keyword evidence="3" id="KW-0815">Transposition</keyword>